<dbReference type="InterPro" id="IPR036412">
    <property type="entry name" value="HAD-like_sf"/>
</dbReference>
<dbReference type="AlphaFoldDB" id="A0A1X7AQH4"/>
<sequence length="467" mass="53369">MDCVVPKKKRANNKKSREISRRWLNWGRYFWILFLVPCGILQASPYENLERYAAKIFPFAPNESSSYDAGLIKAYIRDTLIKPGPGVHRLAILCGWTEETPVHQREQHDLSLRISVFDFEQQEWVLTNRRDGFQCGNEEVFELVGQLVPGQKAKDAFSFTPVRLEIMTNNGGSRSLYQSVSLVAFTNPALKEAGPKPKAVVFDLDQTLTQMHADSVPMRDYPPFPPMIEEVLRYRAEGIAIFYVTARTGAGREVSQAWLRQQGLPPGPLFMRDRLADVMVQAWEDDDLVSQNMMNSKEEAITRIRDSFEVVAAYGDAWTDMELYQRLKIPEVVHVNWLDDDCSNSSIIESFYHCYESQDYTQRGYGAVRVDRYQYDFQADEAAQEELQLEAEQEMLAGNTVVQAIRKRYLQSRSNRPQTAPAHGRSRRGQRQSHSEPVSLSSSRRSSDNFDPAALLFSGTPFAEGKH</sequence>
<evidence type="ECO:0000256" key="1">
    <source>
        <dbReference type="SAM" id="MobiDB-lite"/>
    </source>
</evidence>
<organism evidence="2 3">
    <name type="scientific">Parendozoicomonas haliclonae</name>
    <dbReference type="NCBI Taxonomy" id="1960125"/>
    <lineage>
        <taxon>Bacteria</taxon>
        <taxon>Pseudomonadati</taxon>
        <taxon>Pseudomonadota</taxon>
        <taxon>Gammaproteobacteria</taxon>
        <taxon>Oceanospirillales</taxon>
        <taxon>Endozoicomonadaceae</taxon>
        <taxon>Parendozoicomonas</taxon>
    </lineage>
</organism>
<feature type="compositionally biased region" description="Low complexity" evidence="1">
    <location>
        <begin position="435"/>
        <end position="444"/>
    </location>
</feature>
<dbReference type="Proteomes" id="UP000196573">
    <property type="component" value="Unassembled WGS sequence"/>
</dbReference>
<reference evidence="2 3" key="1">
    <citation type="submission" date="2017-03" db="EMBL/GenBank/DDBJ databases">
        <authorList>
            <person name="Afonso C.L."/>
            <person name="Miller P.J."/>
            <person name="Scott M.A."/>
            <person name="Spackman E."/>
            <person name="Goraichik I."/>
            <person name="Dimitrov K.M."/>
            <person name="Suarez D.L."/>
            <person name="Swayne D.E."/>
        </authorList>
    </citation>
    <scope>NUCLEOTIDE SEQUENCE [LARGE SCALE GENOMIC DNA]</scope>
    <source>
        <strain evidence="2">SB41UT1</strain>
    </source>
</reference>
<gene>
    <name evidence="2" type="ORF">EHSB41UT_04357</name>
</gene>
<evidence type="ECO:0000313" key="2">
    <source>
        <dbReference type="EMBL" id="SMA50546.1"/>
    </source>
</evidence>
<dbReference type="SUPFAM" id="SSF56784">
    <property type="entry name" value="HAD-like"/>
    <property type="match status" value="1"/>
</dbReference>
<protein>
    <submittedName>
        <fullName evidence="2">HAD superfamily, subfamily IIIB (Acid phosphatase)</fullName>
    </submittedName>
</protein>
<dbReference type="EMBL" id="FWPT01000013">
    <property type="protein sequence ID" value="SMA50546.1"/>
    <property type="molecule type" value="Genomic_DNA"/>
</dbReference>
<accession>A0A1X7AQH4</accession>
<dbReference type="InterPro" id="IPR023214">
    <property type="entry name" value="HAD_sf"/>
</dbReference>
<evidence type="ECO:0000313" key="3">
    <source>
        <dbReference type="Proteomes" id="UP000196573"/>
    </source>
</evidence>
<name>A0A1X7AQH4_9GAMM</name>
<feature type="region of interest" description="Disordered" evidence="1">
    <location>
        <begin position="410"/>
        <end position="467"/>
    </location>
</feature>
<keyword evidence="3" id="KW-1185">Reference proteome</keyword>
<dbReference type="Gene3D" id="3.40.50.1000">
    <property type="entry name" value="HAD superfamily/HAD-like"/>
    <property type="match status" value="1"/>
</dbReference>
<proteinExistence type="predicted"/>
<dbReference type="Pfam" id="PF24694">
    <property type="entry name" value="LNS2_PITM1-3"/>
    <property type="match status" value="1"/>
</dbReference>